<evidence type="ECO:0000256" key="1">
    <source>
        <dbReference type="SAM" id="Phobius"/>
    </source>
</evidence>
<feature type="transmembrane region" description="Helical" evidence="1">
    <location>
        <begin position="12"/>
        <end position="37"/>
    </location>
</feature>
<dbReference type="Proteomes" id="UP001177023">
    <property type="component" value="Unassembled WGS sequence"/>
</dbReference>
<dbReference type="InterPro" id="IPR019425">
    <property type="entry name" value="7TM_GPCR_serpentine_rcpt_Srt"/>
</dbReference>
<feature type="transmembrane region" description="Helical" evidence="1">
    <location>
        <begin position="143"/>
        <end position="165"/>
    </location>
</feature>
<keyword evidence="1" id="KW-0812">Transmembrane</keyword>
<dbReference type="Pfam" id="PF10321">
    <property type="entry name" value="7TM_GPCR_Srt"/>
    <property type="match status" value="1"/>
</dbReference>
<gene>
    <name evidence="2" type="ORF">MSPICULIGERA_LOCUS5588</name>
</gene>
<dbReference type="PANTHER" id="PTHR23021:SF11">
    <property type="entry name" value="SERPENTINE RECEPTOR, CLASS T"/>
    <property type="match status" value="1"/>
</dbReference>
<evidence type="ECO:0000313" key="2">
    <source>
        <dbReference type="EMBL" id="CAJ0567018.1"/>
    </source>
</evidence>
<organism evidence="2 3">
    <name type="scientific">Mesorhabditis spiculigera</name>
    <dbReference type="NCBI Taxonomy" id="96644"/>
    <lineage>
        <taxon>Eukaryota</taxon>
        <taxon>Metazoa</taxon>
        <taxon>Ecdysozoa</taxon>
        <taxon>Nematoda</taxon>
        <taxon>Chromadorea</taxon>
        <taxon>Rhabditida</taxon>
        <taxon>Rhabditina</taxon>
        <taxon>Rhabditomorpha</taxon>
        <taxon>Rhabditoidea</taxon>
        <taxon>Rhabditidae</taxon>
        <taxon>Mesorhabditinae</taxon>
        <taxon>Mesorhabditis</taxon>
    </lineage>
</organism>
<reference evidence="2" key="1">
    <citation type="submission" date="2023-06" db="EMBL/GenBank/DDBJ databases">
        <authorList>
            <person name="Delattre M."/>
        </authorList>
    </citation>
    <scope>NUCLEOTIDE SEQUENCE</scope>
    <source>
        <strain evidence="2">AF72</strain>
    </source>
</reference>
<evidence type="ECO:0000313" key="3">
    <source>
        <dbReference type="Proteomes" id="UP001177023"/>
    </source>
</evidence>
<dbReference type="EMBL" id="CATQJA010001379">
    <property type="protein sequence ID" value="CAJ0567018.1"/>
    <property type="molecule type" value="Genomic_DNA"/>
</dbReference>
<proteinExistence type="predicted"/>
<keyword evidence="3" id="KW-1185">Reference proteome</keyword>
<comment type="caution">
    <text evidence="2">The sequence shown here is derived from an EMBL/GenBank/DDBJ whole genome shotgun (WGS) entry which is preliminary data.</text>
</comment>
<dbReference type="SUPFAM" id="SSF81321">
    <property type="entry name" value="Family A G protein-coupled receptor-like"/>
    <property type="match status" value="1"/>
</dbReference>
<dbReference type="PANTHER" id="PTHR23021">
    <property type="entry name" value="SERPENTINE RECEPTOR, CLASS T"/>
    <property type="match status" value="1"/>
</dbReference>
<name>A0AA36CEM2_9BILA</name>
<accession>A0AA36CEM2</accession>
<keyword evidence="1" id="KW-0472">Membrane</keyword>
<keyword evidence="1" id="KW-1133">Transmembrane helix</keyword>
<feature type="transmembrane region" description="Helical" evidence="1">
    <location>
        <begin position="58"/>
        <end position="81"/>
    </location>
</feature>
<feature type="transmembrane region" description="Helical" evidence="1">
    <location>
        <begin position="106"/>
        <end position="123"/>
    </location>
</feature>
<sequence>MLKGAVFCNYPIITYVVGAVGLGFWSASCVYCMTLAISRLAEIAGWHCITGFLTRRNCLLICLLALSYSAWVTLFTTTPMFNSTLGAWFFDPFLGNQRKYENFPHQVQNIVVSIFAIIVYVFMCWKASRKWGWSTGLSKTQRLLYIQAFVICSTHVIASWGYMLLNIIPTFPLVLIMVGHHAWQWSHGVPGVVYLALNRSIKQQVAGWFGLHLGNRTYSLNTTDHDRTETSQQKQ</sequence>
<feature type="non-terminal residue" evidence="2">
    <location>
        <position position="1"/>
    </location>
</feature>
<dbReference type="PROSITE" id="PS51257">
    <property type="entry name" value="PROKAR_LIPOPROTEIN"/>
    <property type="match status" value="1"/>
</dbReference>
<dbReference type="AlphaFoldDB" id="A0AA36CEM2"/>
<protein>
    <submittedName>
        <fullName evidence="2">Uncharacterized protein</fullName>
    </submittedName>
</protein>